<dbReference type="Proteomes" id="UP000066487">
    <property type="component" value="Chromosome"/>
</dbReference>
<dbReference type="AlphaFoldDB" id="A0A0N9WCN7"/>
<organism evidence="1 2">
    <name type="scientific">Pseudomonas fluorescens</name>
    <dbReference type="NCBI Taxonomy" id="294"/>
    <lineage>
        <taxon>Bacteria</taxon>
        <taxon>Pseudomonadati</taxon>
        <taxon>Pseudomonadota</taxon>
        <taxon>Gammaproteobacteria</taxon>
        <taxon>Pseudomonadales</taxon>
        <taxon>Pseudomonadaceae</taxon>
        <taxon>Pseudomonas</taxon>
    </lineage>
</organism>
<dbReference type="EMBL" id="CP012830">
    <property type="protein sequence ID" value="ALH99692.1"/>
    <property type="molecule type" value="Genomic_DNA"/>
</dbReference>
<reference evidence="1 2" key="2">
    <citation type="journal article" date="2018" name="Nature">
        <title>Mutant phenotypes for thousands of bacterial genes of unknown function.</title>
        <authorList>
            <person name="Price M.N."/>
            <person name="Wetmore K.M."/>
            <person name="Waters R.J."/>
            <person name="Callaghan M."/>
            <person name="Ray J."/>
            <person name="Liu H."/>
            <person name="Kuehl J.V."/>
            <person name="Melnyk R.A."/>
            <person name="Lamson J.S."/>
            <person name="Suh Y."/>
            <person name="Carlson H.K."/>
            <person name="Esquivel Z."/>
            <person name="Sadeeshkumar H."/>
            <person name="Chakraborty R."/>
            <person name="Zane G.M."/>
            <person name="Rubin B.E."/>
            <person name="Wall J.D."/>
            <person name="Visel A."/>
            <person name="Bristow J."/>
            <person name="Blow M.J."/>
            <person name="Arkin A.P."/>
            <person name="Deutschbauer A.M."/>
        </authorList>
    </citation>
    <scope>NUCLEOTIDE SEQUENCE [LARGE SCALE GENOMIC DNA]</scope>
    <source>
        <strain evidence="1 2">FW300-N2E3</strain>
    </source>
</reference>
<proteinExistence type="predicted"/>
<protein>
    <submittedName>
        <fullName evidence="1">Uncharacterized protein</fullName>
    </submittedName>
</protein>
<evidence type="ECO:0000313" key="1">
    <source>
        <dbReference type="EMBL" id="ALH99692.1"/>
    </source>
</evidence>
<name>A0A0N9WCN7_PSEFL</name>
<reference evidence="2" key="1">
    <citation type="submission" date="2015-09" db="EMBL/GenBank/DDBJ databases">
        <title>Whole genome sequence of Pseudomonas fluorescens FW300-N2E3.</title>
        <authorList>
            <person name="Ray J."/>
            <person name="Melnyk R."/>
            <person name="Deutschbauer A."/>
        </authorList>
    </citation>
    <scope>NUCLEOTIDE SEQUENCE [LARGE SCALE GENOMIC DNA]</scope>
    <source>
        <strain evidence="2">FW300-N2E3</strain>
    </source>
</reference>
<gene>
    <name evidence="1" type="ORF">AO353_01035</name>
</gene>
<accession>A0A0N9WCN7</accession>
<sequence length="69" mass="8063">MAFANIRWAGLKSHSALLEMMRTFRSSMKVSCLFETLFIQGIQRDSDMLSWIQFNRIGIMQLIVIKGFF</sequence>
<evidence type="ECO:0000313" key="2">
    <source>
        <dbReference type="Proteomes" id="UP000066487"/>
    </source>
</evidence>